<reference evidence="1 2" key="1">
    <citation type="journal article" date="2022" name="DNA Res.">
        <title>Chromosomal-level genome assembly of the orchid tree Bauhinia variegata (Leguminosae; Cercidoideae) supports the allotetraploid origin hypothesis of Bauhinia.</title>
        <authorList>
            <person name="Zhong Y."/>
            <person name="Chen Y."/>
            <person name="Zheng D."/>
            <person name="Pang J."/>
            <person name="Liu Y."/>
            <person name="Luo S."/>
            <person name="Meng S."/>
            <person name="Qian L."/>
            <person name="Wei D."/>
            <person name="Dai S."/>
            <person name="Zhou R."/>
        </authorList>
    </citation>
    <scope>NUCLEOTIDE SEQUENCE [LARGE SCALE GENOMIC DNA]</scope>
    <source>
        <strain evidence="1">BV-YZ2020</strain>
    </source>
</reference>
<organism evidence="1 2">
    <name type="scientific">Bauhinia variegata</name>
    <name type="common">Purple orchid tree</name>
    <name type="synonym">Phanera variegata</name>
    <dbReference type="NCBI Taxonomy" id="167791"/>
    <lineage>
        <taxon>Eukaryota</taxon>
        <taxon>Viridiplantae</taxon>
        <taxon>Streptophyta</taxon>
        <taxon>Embryophyta</taxon>
        <taxon>Tracheophyta</taxon>
        <taxon>Spermatophyta</taxon>
        <taxon>Magnoliopsida</taxon>
        <taxon>eudicotyledons</taxon>
        <taxon>Gunneridae</taxon>
        <taxon>Pentapetalae</taxon>
        <taxon>rosids</taxon>
        <taxon>fabids</taxon>
        <taxon>Fabales</taxon>
        <taxon>Fabaceae</taxon>
        <taxon>Cercidoideae</taxon>
        <taxon>Cercideae</taxon>
        <taxon>Bauhiniinae</taxon>
        <taxon>Bauhinia</taxon>
    </lineage>
</organism>
<accession>A0ACB9M0S2</accession>
<proteinExistence type="predicted"/>
<comment type="caution">
    <text evidence="1">The sequence shown here is derived from an EMBL/GenBank/DDBJ whole genome shotgun (WGS) entry which is preliminary data.</text>
</comment>
<evidence type="ECO:0000313" key="2">
    <source>
        <dbReference type="Proteomes" id="UP000828941"/>
    </source>
</evidence>
<sequence>MYFGSMAVVNGSQTPILQNADGIYDVELRGVSIGDEMVEHNVEGIIIDSGTAYTSLKPELLQPILDKMVQFVKKPLLPSIPGLSELCFTSTSDDVGALLDVTFHFGGADVELIKETTFVEVKDNLWCLAILGSSLGVSIFGNFHMRNFWFVYDLERGVISFKPEVCAVFNP</sequence>
<gene>
    <name evidence="1" type="ORF">L6164_025492</name>
</gene>
<keyword evidence="2" id="KW-1185">Reference proteome</keyword>
<evidence type="ECO:0000313" key="1">
    <source>
        <dbReference type="EMBL" id="KAI4317637.1"/>
    </source>
</evidence>
<dbReference type="Proteomes" id="UP000828941">
    <property type="component" value="Chromosome 10"/>
</dbReference>
<protein>
    <submittedName>
        <fullName evidence="1">Uncharacterized protein</fullName>
    </submittedName>
</protein>
<dbReference type="EMBL" id="CM039435">
    <property type="protein sequence ID" value="KAI4317637.1"/>
    <property type="molecule type" value="Genomic_DNA"/>
</dbReference>
<name>A0ACB9M0S2_BAUVA</name>